<comment type="caution">
    <text evidence="2">The sequence shown here is derived from an EMBL/GenBank/DDBJ whole genome shotgun (WGS) entry which is preliminary data.</text>
</comment>
<dbReference type="AlphaFoldDB" id="A0A8X6RSX5"/>
<sequence length="98" mass="10963">MGRTLNNHPAASPLVRCEDPDHPEGVRSLKTEEQPSQITLSSAWCSKLRLTTSIFSMKDFSSSSFLPTETGRVDSVDRRSPSTEASQLVLRMHYPRSK</sequence>
<evidence type="ECO:0000256" key="1">
    <source>
        <dbReference type="SAM" id="MobiDB-lite"/>
    </source>
</evidence>
<evidence type="ECO:0000313" key="3">
    <source>
        <dbReference type="Proteomes" id="UP000887159"/>
    </source>
</evidence>
<accession>A0A8X6RSX5</accession>
<keyword evidence="3" id="KW-1185">Reference proteome</keyword>
<feature type="compositionally biased region" description="Basic and acidic residues" evidence="1">
    <location>
        <begin position="71"/>
        <end position="81"/>
    </location>
</feature>
<evidence type="ECO:0000313" key="2">
    <source>
        <dbReference type="EMBL" id="GFY00449.1"/>
    </source>
</evidence>
<reference evidence="2" key="1">
    <citation type="submission" date="2020-08" db="EMBL/GenBank/DDBJ databases">
        <title>Multicomponent nature underlies the extraordinary mechanical properties of spider dragline silk.</title>
        <authorList>
            <person name="Kono N."/>
            <person name="Nakamura H."/>
            <person name="Mori M."/>
            <person name="Yoshida Y."/>
            <person name="Ohtoshi R."/>
            <person name="Malay A.D."/>
            <person name="Moran D.A.P."/>
            <person name="Tomita M."/>
            <person name="Numata K."/>
            <person name="Arakawa K."/>
        </authorList>
    </citation>
    <scope>NUCLEOTIDE SEQUENCE</scope>
</reference>
<protein>
    <submittedName>
        <fullName evidence="2">Uncharacterized protein</fullName>
    </submittedName>
</protein>
<proteinExistence type="predicted"/>
<feature type="compositionally biased region" description="Basic and acidic residues" evidence="1">
    <location>
        <begin position="16"/>
        <end position="33"/>
    </location>
</feature>
<organism evidence="2 3">
    <name type="scientific">Trichonephila clavipes</name>
    <name type="common">Golden silk orbweaver</name>
    <name type="synonym">Nephila clavipes</name>
    <dbReference type="NCBI Taxonomy" id="2585209"/>
    <lineage>
        <taxon>Eukaryota</taxon>
        <taxon>Metazoa</taxon>
        <taxon>Ecdysozoa</taxon>
        <taxon>Arthropoda</taxon>
        <taxon>Chelicerata</taxon>
        <taxon>Arachnida</taxon>
        <taxon>Araneae</taxon>
        <taxon>Araneomorphae</taxon>
        <taxon>Entelegynae</taxon>
        <taxon>Araneoidea</taxon>
        <taxon>Nephilidae</taxon>
        <taxon>Trichonephila</taxon>
    </lineage>
</organism>
<dbReference type="EMBL" id="BMAU01021220">
    <property type="protein sequence ID" value="GFY00449.1"/>
    <property type="molecule type" value="Genomic_DNA"/>
</dbReference>
<name>A0A8X6RSX5_TRICX</name>
<gene>
    <name evidence="2" type="ORF">TNCV_1664881</name>
</gene>
<feature type="region of interest" description="Disordered" evidence="1">
    <location>
        <begin position="66"/>
        <end position="86"/>
    </location>
</feature>
<feature type="region of interest" description="Disordered" evidence="1">
    <location>
        <begin position="1"/>
        <end position="33"/>
    </location>
</feature>
<dbReference type="Proteomes" id="UP000887159">
    <property type="component" value="Unassembled WGS sequence"/>
</dbReference>